<keyword evidence="2" id="KW-0805">Transcription regulation</keyword>
<gene>
    <name evidence="6" type="ORF">WKW80_07990</name>
</gene>
<dbReference type="InterPro" id="IPR036388">
    <property type="entry name" value="WH-like_DNA-bd_sf"/>
</dbReference>
<evidence type="ECO:0000313" key="7">
    <source>
        <dbReference type="Proteomes" id="UP001363010"/>
    </source>
</evidence>
<evidence type="ECO:0000256" key="2">
    <source>
        <dbReference type="ARBA" id="ARBA00023015"/>
    </source>
</evidence>
<dbReference type="Gene3D" id="1.10.10.10">
    <property type="entry name" value="Winged helix-like DNA-binding domain superfamily/Winged helix DNA-binding domain"/>
    <property type="match status" value="1"/>
</dbReference>
<evidence type="ECO:0000313" key="6">
    <source>
        <dbReference type="EMBL" id="MEJ8821976.1"/>
    </source>
</evidence>
<name>A0ABU8VY96_9BURK</name>
<dbReference type="Pfam" id="PF03466">
    <property type="entry name" value="LysR_substrate"/>
    <property type="match status" value="1"/>
</dbReference>
<dbReference type="InterPro" id="IPR036390">
    <property type="entry name" value="WH_DNA-bd_sf"/>
</dbReference>
<dbReference type="SUPFAM" id="SSF53850">
    <property type="entry name" value="Periplasmic binding protein-like II"/>
    <property type="match status" value="1"/>
</dbReference>
<evidence type="ECO:0000256" key="3">
    <source>
        <dbReference type="ARBA" id="ARBA00023125"/>
    </source>
</evidence>
<dbReference type="Gene3D" id="3.40.190.10">
    <property type="entry name" value="Periplasmic binding protein-like II"/>
    <property type="match status" value="2"/>
</dbReference>
<comment type="caution">
    <text evidence="6">The sequence shown here is derived from an EMBL/GenBank/DDBJ whole genome shotgun (WGS) entry which is preliminary data.</text>
</comment>
<dbReference type="EMBL" id="JBBKZV010000003">
    <property type="protein sequence ID" value="MEJ8821976.1"/>
    <property type="molecule type" value="Genomic_DNA"/>
</dbReference>
<organism evidence="6 7">
    <name type="scientific">Variovorax humicola</name>
    <dbReference type="NCBI Taxonomy" id="1769758"/>
    <lineage>
        <taxon>Bacteria</taxon>
        <taxon>Pseudomonadati</taxon>
        <taxon>Pseudomonadota</taxon>
        <taxon>Betaproteobacteria</taxon>
        <taxon>Burkholderiales</taxon>
        <taxon>Comamonadaceae</taxon>
        <taxon>Variovorax</taxon>
    </lineage>
</organism>
<keyword evidence="4" id="KW-0804">Transcription</keyword>
<dbReference type="PRINTS" id="PR00039">
    <property type="entry name" value="HTHLYSR"/>
</dbReference>
<dbReference type="RefSeq" id="WP_340363022.1">
    <property type="nucleotide sequence ID" value="NZ_JBBKZV010000003.1"/>
</dbReference>
<keyword evidence="3" id="KW-0238">DNA-binding</keyword>
<dbReference type="PANTHER" id="PTHR30118:SF15">
    <property type="entry name" value="TRANSCRIPTIONAL REGULATORY PROTEIN"/>
    <property type="match status" value="1"/>
</dbReference>
<reference evidence="6 7" key="1">
    <citation type="submission" date="2024-03" db="EMBL/GenBank/DDBJ databases">
        <title>Novel species of the genus Variovorax.</title>
        <authorList>
            <person name="Liu Q."/>
            <person name="Xin Y.-H."/>
        </authorList>
    </citation>
    <scope>NUCLEOTIDE SEQUENCE [LARGE SCALE GENOMIC DNA]</scope>
    <source>
        <strain evidence="6 7">KACC 18501</strain>
    </source>
</reference>
<dbReference type="InterPro" id="IPR000847">
    <property type="entry name" value="LysR_HTH_N"/>
</dbReference>
<sequence length="305" mass="33706">MEINEIDLNLLVVFNQLLIERRVSAAAETLGLTQPAVSNALARLRRLLGDELFLRTPGGMAPTPRAEMLAQPVADALALIHGAMNQRISFDPATSQRSFNIGMSDIGEIYFLPTLMDALKAQAPQVRISTVRNTAVNLADAMGAGQVDLALGLLPQLKAGFLQRRLFPQGYVCVFRKGHALDSGGKRRLTLAEFSAADHVVVEAAGTGHGRVDEALQRRNIHRTVRLRVPHFVAVGHILSGTDMIATLPQRLAEKIVEPFGLTWSKHPAPLPDTAITMFWHARYHQDPANQWLRDFIYRMFAQKV</sequence>
<dbReference type="Proteomes" id="UP001363010">
    <property type="component" value="Unassembled WGS sequence"/>
</dbReference>
<dbReference type="Pfam" id="PF00126">
    <property type="entry name" value="HTH_1"/>
    <property type="match status" value="1"/>
</dbReference>
<dbReference type="SUPFAM" id="SSF46785">
    <property type="entry name" value="Winged helix' DNA-binding domain"/>
    <property type="match status" value="1"/>
</dbReference>
<comment type="similarity">
    <text evidence="1">Belongs to the LysR transcriptional regulatory family.</text>
</comment>
<feature type="domain" description="HTH lysR-type" evidence="5">
    <location>
        <begin position="6"/>
        <end position="63"/>
    </location>
</feature>
<accession>A0ABU8VY96</accession>
<keyword evidence="7" id="KW-1185">Reference proteome</keyword>
<evidence type="ECO:0000256" key="4">
    <source>
        <dbReference type="ARBA" id="ARBA00023163"/>
    </source>
</evidence>
<dbReference type="InterPro" id="IPR005119">
    <property type="entry name" value="LysR_subst-bd"/>
</dbReference>
<dbReference type="CDD" id="cd08459">
    <property type="entry name" value="PBP2_DntR_NahR_LinR_like"/>
    <property type="match status" value="1"/>
</dbReference>
<protein>
    <submittedName>
        <fullName evidence="6">LysR family transcriptional regulator</fullName>
    </submittedName>
</protein>
<proteinExistence type="inferred from homology"/>
<dbReference type="PROSITE" id="PS50931">
    <property type="entry name" value="HTH_LYSR"/>
    <property type="match status" value="1"/>
</dbReference>
<dbReference type="InterPro" id="IPR050389">
    <property type="entry name" value="LysR-type_TF"/>
</dbReference>
<evidence type="ECO:0000259" key="5">
    <source>
        <dbReference type="PROSITE" id="PS50931"/>
    </source>
</evidence>
<dbReference type="PANTHER" id="PTHR30118">
    <property type="entry name" value="HTH-TYPE TRANSCRIPTIONAL REGULATOR LEUO-RELATED"/>
    <property type="match status" value="1"/>
</dbReference>
<evidence type="ECO:0000256" key="1">
    <source>
        <dbReference type="ARBA" id="ARBA00009437"/>
    </source>
</evidence>